<keyword evidence="7" id="KW-0998">Cell outer membrane</keyword>
<dbReference type="Gene3D" id="2.40.160.60">
    <property type="entry name" value="Outer membrane protein transport protein (OMPP1/FadL/TodX)"/>
    <property type="match status" value="1"/>
</dbReference>
<evidence type="ECO:0000313" key="9">
    <source>
        <dbReference type="Proteomes" id="UP000830055"/>
    </source>
</evidence>
<accession>A0ABN6LYZ2</accession>
<proteinExistence type="inferred from homology"/>
<dbReference type="Pfam" id="PF03349">
    <property type="entry name" value="Toluene_X"/>
    <property type="match status" value="1"/>
</dbReference>
<evidence type="ECO:0000256" key="6">
    <source>
        <dbReference type="ARBA" id="ARBA00023136"/>
    </source>
</evidence>
<protein>
    <recommendedName>
        <fullName evidence="10">Aromatic hydrocarbon degradation protein</fullName>
    </recommendedName>
</protein>
<keyword evidence="3" id="KW-1134">Transmembrane beta strand</keyword>
<evidence type="ECO:0008006" key="10">
    <source>
        <dbReference type="Google" id="ProtNLM"/>
    </source>
</evidence>
<gene>
    <name evidence="8" type="ORF">DPPLL_02140</name>
</gene>
<dbReference type="Proteomes" id="UP000830055">
    <property type="component" value="Chromosome"/>
</dbReference>
<evidence type="ECO:0000256" key="1">
    <source>
        <dbReference type="ARBA" id="ARBA00004571"/>
    </source>
</evidence>
<comment type="similarity">
    <text evidence="2">Belongs to the OmpP1/FadL family.</text>
</comment>
<evidence type="ECO:0000256" key="2">
    <source>
        <dbReference type="ARBA" id="ARBA00008163"/>
    </source>
</evidence>
<evidence type="ECO:0000256" key="5">
    <source>
        <dbReference type="ARBA" id="ARBA00022729"/>
    </source>
</evidence>
<keyword evidence="4" id="KW-0812">Transmembrane</keyword>
<dbReference type="SUPFAM" id="SSF56935">
    <property type="entry name" value="Porins"/>
    <property type="match status" value="1"/>
</dbReference>
<sequence length="404" mass="44480">MVALASVFAVGTAYASGYRIPEQSADSVAKAGAHIASAQGADASYYNPANMSWAADGWLSEVDLTYIHLTEIDYTDARSPLMNGTSETENFLLPTLFLVSPDYNDFRFGFSVTAPYGLAKRWNDTFPATYARKFSLQVFDVNPSVSYAVNDYLSVAGGVRMLMAKAVARNGGRTATGIGFSRDLEGDWEIDWGYNLAVAVQPNDALNLSVTYRSNVDLGLTGDATLFTNYPSPYVFESGGNVELPAPAVLTVAAAYTWEQMTVELAWDRTFWSEYEELDIQYSRPLMHPVLAQIFGPAVPKDWDDTSAYRISVSYDFNESFTGMAGFAFDENPVPDESINFELPDSDAYLFSIGGRYKLNEQMEMALGLLYDYKESRKVRNATLAGEFEGASAILVSAGFSYKF</sequence>
<evidence type="ECO:0000313" key="8">
    <source>
        <dbReference type="EMBL" id="BDD85849.1"/>
    </source>
</evidence>
<keyword evidence="5" id="KW-0732">Signal</keyword>
<name>A0ABN6LYZ2_9BACT</name>
<dbReference type="PANTHER" id="PTHR35093">
    <property type="entry name" value="OUTER MEMBRANE PROTEIN NMB0088-RELATED"/>
    <property type="match status" value="1"/>
</dbReference>
<keyword evidence="6" id="KW-0472">Membrane</keyword>
<comment type="subcellular location">
    <subcellularLocation>
        <location evidence="1">Cell outer membrane</location>
        <topology evidence="1">Multi-pass membrane protein</topology>
    </subcellularLocation>
</comment>
<keyword evidence="9" id="KW-1185">Reference proteome</keyword>
<organism evidence="8 9">
    <name type="scientific">Desulfofustis limnaeus</name>
    <dbReference type="NCBI Taxonomy" id="2740163"/>
    <lineage>
        <taxon>Bacteria</taxon>
        <taxon>Pseudomonadati</taxon>
        <taxon>Thermodesulfobacteriota</taxon>
        <taxon>Desulfobulbia</taxon>
        <taxon>Desulfobulbales</taxon>
        <taxon>Desulfocapsaceae</taxon>
        <taxon>Desulfofustis</taxon>
    </lineage>
</organism>
<dbReference type="InterPro" id="IPR005017">
    <property type="entry name" value="OMPP1/FadL/TodX"/>
</dbReference>
<reference evidence="8 9" key="1">
    <citation type="submission" date="2022-01" db="EMBL/GenBank/DDBJ databases">
        <title>Desulfofustis limnae sp. nov., a novel mesophilic sulfate-reducing bacterium isolated from marsh soil.</title>
        <authorList>
            <person name="Watanabe M."/>
            <person name="Takahashi A."/>
            <person name="Kojima H."/>
            <person name="Fukui M."/>
        </authorList>
    </citation>
    <scope>NUCLEOTIDE SEQUENCE [LARGE SCALE GENOMIC DNA]</scope>
    <source>
        <strain evidence="8 9">PPLL</strain>
    </source>
</reference>
<dbReference type="PANTHER" id="PTHR35093:SF8">
    <property type="entry name" value="OUTER MEMBRANE PROTEIN NMB0088-RELATED"/>
    <property type="match status" value="1"/>
</dbReference>
<evidence type="ECO:0000256" key="4">
    <source>
        <dbReference type="ARBA" id="ARBA00022692"/>
    </source>
</evidence>
<evidence type="ECO:0000256" key="3">
    <source>
        <dbReference type="ARBA" id="ARBA00022452"/>
    </source>
</evidence>
<dbReference type="EMBL" id="AP025516">
    <property type="protein sequence ID" value="BDD85849.1"/>
    <property type="molecule type" value="Genomic_DNA"/>
</dbReference>
<evidence type="ECO:0000256" key="7">
    <source>
        <dbReference type="ARBA" id="ARBA00023237"/>
    </source>
</evidence>